<gene>
    <name evidence="1" type="ORF">Dsin_027092</name>
</gene>
<comment type="caution">
    <text evidence="1">The sequence shown here is derived from an EMBL/GenBank/DDBJ whole genome shotgun (WGS) entry which is preliminary data.</text>
</comment>
<evidence type="ECO:0008006" key="3">
    <source>
        <dbReference type="Google" id="ProtNLM"/>
    </source>
</evidence>
<dbReference type="Proteomes" id="UP001281410">
    <property type="component" value="Unassembled WGS sequence"/>
</dbReference>
<accession>A0AAE0DYH5</accession>
<dbReference type="AlphaFoldDB" id="A0AAE0DYH5"/>
<dbReference type="EMBL" id="JANJYJ010000008">
    <property type="protein sequence ID" value="KAK3195782.1"/>
    <property type="molecule type" value="Genomic_DNA"/>
</dbReference>
<dbReference type="PANTHER" id="PTHR16166:SF143">
    <property type="entry name" value="PROTEIN SORTING-ASSOCIATED PROTEIN, PUTATIVE (DUF1162)-RELATED"/>
    <property type="match status" value="1"/>
</dbReference>
<keyword evidence="2" id="KW-1185">Reference proteome</keyword>
<evidence type="ECO:0000313" key="2">
    <source>
        <dbReference type="Proteomes" id="UP001281410"/>
    </source>
</evidence>
<name>A0AAE0DYH5_9ROSI</name>
<proteinExistence type="predicted"/>
<evidence type="ECO:0000313" key="1">
    <source>
        <dbReference type="EMBL" id="KAK3195782.1"/>
    </source>
</evidence>
<protein>
    <recommendedName>
        <fullName evidence="3">Vacuolar protein sorting-associated protein 13 DH-like domain-containing protein</fullName>
    </recommendedName>
</protein>
<dbReference type="PANTHER" id="PTHR16166">
    <property type="entry name" value="VACUOLAR PROTEIN SORTING-ASSOCIATED PROTEIN VPS13"/>
    <property type="match status" value="1"/>
</dbReference>
<reference evidence="1" key="1">
    <citation type="journal article" date="2023" name="Plant J.">
        <title>Genome sequences and population genomics provide insights into the demographic history, inbreeding, and mutation load of two 'living fossil' tree species of Dipteronia.</title>
        <authorList>
            <person name="Feng Y."/>
            <person name="Comes H.P."/>
            <person name="Chen J."/>
            <person name="Zhu S."/>
            <person name="Lu R."/>
            <person name="Zhang X."/>
            <person name="Li P."/>
            <person name="Qiu J."/>
            <person name="Olsen K.M."/>
            <person name="Qiu Y."/>
        </authorList>
    </citation>
    <scope>NUCLEOTIDE SEQUENCE</scope>
    <source>
        <strain evidence="1">NBL</strain>
    </source>
</reference>
<dbReference type="InterPro" id="IPR026847">
    <property type="entry name" value="VPS13"/>
</dbReference>
<dbReference type="GO" id="GO:0045053">
    <property type="term" value="P:protein retention in Golgi apparatus"/>
    <property type="evidence" value="ECO:0007669"/>
    <property type="project" value="TreeGrafter"/>
</dbReference>
<dbReference type="GO" id="GO:0006623">
    <property type="term" value="P:protein targeting to vacuole"/>
    <property type="evidence" value="ECO:0007669"/>
    <property type="project" value="TreeGrafter"/>
</dbReference>
<sequence>MFNLYQFPVQSHTGLISGMAQGTTSLVSNTVYALSDAATQFSKAAHKGIVAFTFDDQAVARMEKQQKGVASHSKGVINEVLEGLTGLLQSPINEAEKHGLPGLLSGIAFGVTGLVARPAASILEVTGKTAQSIRNHSRLYHLRSKHYRVRLPRPLSRELPLKALLLGRSNRHISAYGG</sequence>
<organism evidence="1 2">
    <name type="scientific">Dipteronia sinensis</name>
    <dbReference type="NCBI Taxonomy" id="43782"/>
    <lineage>
        <taxon>Eukaryota</taxon>
        <taxon>Viridiplantae</taxon>
        <taxon>Streptophyta</taxon>
        <taxon>Embryophyta</taxon>
        <taxon>Tracheophyta</taxon>
        <taxon>Spermatophyta</taxon>
        <taxon>Magnoliopsida</taxon>
        <taxon>eudicotyledons</taxon>
        <taxon>Gunneridae</taxon>
        <taxon>Pentapetalae</taxon>
        <taxon>rosids</taxon>
        <taxon>malvids</taxon>
        <taxon>Sapindales</taxon>
        <taxon>Sapindaceae</taxon>
        <taxon>Hippocastanoideae</taxon>
        <taxon>Acereae</taxon>
        <taxon>Dipteronia</taxon>
    </lineage>
</organism>